<dbReference type="InterPro" id="IPR001810">
    <property type="entry name" value="F-box_dom"/>
</dbReference>
<reference evidence="2 3" key="1">
    <citation type="journal article" date="2007" name="Science">
        <title>Sea anemone genome reveals ancestral eumetazoan gene repertoire and genomic organization.</title>
        <authorList>
            <person name="Putnam N.H."/>
            <person name="Srivastava M."/>
            <person name="Hellsten U."/>
            <person name="Dirks B."/>
            <person name="Chapman J."/>
            <person name="Salamov A."/>
            <person name="Terry A."/>
            <person name="Shapiro H."/>
            <person name="Lindquist E."/>
            <person name="Kapitonov V.V."/>
            <person name="Jurka J."/>
            <person name="Genikhovich G."/>
            <person name="Grigoriev I.V."/>
            <person name="Lucas S.M."/>
            <person name="Steele R.E."/>
            <person name="Finnerty J.R."/>
            <person name="Technau U."/>
            <person name="Martindale M.Q."/>
            <person name="Rokhsar D.S."/>
        </authorList>
    </citation>
    <scope>NUCLEOTIDE SEQUENCE [LARGE SCALE GENOMIC DNA]</scope>
    <source>
        <strain evidence="3">CH2 X CH6</strain>
    </source>
</reference>
<feature type="non-terminal residue" evidence="2">
    <location>
        <position position="1"/>
    </location>
</feature>
<dbReference type="SUPFAM" id="SSF81383">
    <property type="entry name" value="F-box domain"/>
    <property type="match status" value="1"/>
</dbReference>
<accession>A7SHY7</accession>
<dbReference type="EMBL" id="DS469664">
    <property type="protein sequence ID" value="EDO36656.1"/>
    <property type="molecule type" value="Genomic_DNA"/>
</dbReference>
<dbReference type="eggNOG" id="KOG0274">
    <property type="taxonomic scope" value="Eukaryota"/>
</dbReference>
<protein>
    <recommendedName>
        <fullName evidence="1">F-box domain-containing protein</fullName>
    </recommendedName>
</protein>
<keyword evidence="3" id="KW-1185">Reference proteome</keyword>
<feature type="non-terminal residue" evidence="2">
    <location>
        <position position="79"/>
    </location>
</feature>
<dbReference type="HOGENOM" id="CLU_2612890_0_0_1"/>
<dbReference type="AlphaFoldDB" id="A7SHY7"/>
<dbReference type="OrthoDB" id="10257471at2759"/>
<dbReference type="PROSITE" id="PS50181">
    <property type="entry name" value="FBOX"/>
    <property type="match status" value="1"/>
</dbReference>
<dbReference type="InterPro" id="IPR036047">
    <property type="entry name" value="F-box-like_dom_sf"/>
</dbReference>
<dbReference type="Proteomes" id="UP000001593">
    <property type="component" value="Unassembled WGS sequence"/>
</dbReference>
<evidence type="ECO:0000313" key="2">
    <source>
        <dbReference type="EMBL" id="EDO36656.1"/>
    </source>
</evidence>
<dbReference type="PANTHER" id="PTHR46857:SF2">
    <property type="entry name" value="F-BOX ONLY PROTEIN 16"/>
    <property type="match status" value="1"/>
</dbReference>
<dbReference type="STRING" id="45351.A7SHY7"/>
<gene>
    <name evidence="2" type="ORF">NEMVEDRAFT_v1g119019</name>
</gene>
<evidence type="ECO:0000313" key="3">
    <source>
        <dbReference type="Proteomes" id="UP000001593"/>
    </source>
</evidence>
<dbReference type="Pfam" id="PF12937">
    <property type="entry name" value="F-box-like"/>
    <property type="match status" value="1"/>
</dbReference>
<dbReference type="Gene3D" id="1.20.1280.50">
    <property type="match status" value="1"/>
</dbReference>
<sequence length="79" mass="9682">FDRWTDAQRRTILDIIIPKCKQHQLQHVFSLLDERIPVTHVDFTRKLPRVITVYIFSFLDPRSLCRCSQVCWYWRYLAE</sequence>
<dbReference type="InterPro" id="IPR052805">
    <property type="entry name" value="GEF_Ubiquitin-Prot_Reg"/>
</dbReference>
<dbReference type="PANTHER" id="PTHR46857">
    <property type="entry name" value="EPITHELIAL CELL-TRANSFORMING SEQUENCE 2 ONCOGENE-LIKE"/>
    <property type="match status" value="1"/>
</dbReference>
<feature type="domain" description="F-box" evidence="1">
    <location>
        <begin position="41"/>
        <end position="79"/>
    </location>
</feature>
<dbReference type="KEGG" id="nve:5508106"/>
<dbReference type="InParanoid" id="A7SHY7"/>
<dbReference type="PhylomeDB" id="A7SHY7"/>
<organism evidence="2 3">
    <name type="scientific">Nematostella vectensis</name>
    <name type="common">Starlet sea anemone</name>
    <dbReference type="NCBI Taxonomy" id="45351"/>
    <lineage>
        <taxon>Eukaryota</taxon>
        <taxon>Metazoa</taxon>
        <taxon>Cnidaria</taxon>
        <taxon>Anthozoa</taxon>
        <taxon>Hexacorallia</taxon>
        <taxon>Actiniaria</taxon>
        <taxon>Edwardsiidae</taxon>
        <taxon>Nematostella</taxon>
    </lineage>
</organism>
<evidence type="ECO:0000259" key="1">
    <source>
        <dbReference type="PROSITE" id="PS50181"/>
    </source>
</evidence>
<proteinExistence type="predicted"/>
<name>A7SHY7_NEMVE</name>
<dbReference type="OMA" id="CINKRAP"/>